<evidence type="ECO:0000259" key="2">
    <source>
        <dbReference type="PROSITE" id="PS51673"/>
    </source>
</evidence>
<comment type="caution">
    <text evidence="3">The sequence shown here is derived from an EMBL/GenBank/DDBJ whole genome shotgun (WGS) entry which is preliminary data.</text>
</comment>
<dbReference type="SUPFAM" id="SSF82708">
    <property type="entry name" value="R3H domain"/>
    <property type="match status" value="1"/>
</dbReference>
<dbReference type="InterPro" id="IPR024771">
    <property type="entry name" value="SUZ"/>
</dbReference>
<dbReference type="PANTHER" id="PTHR15672">
    <property type="entry name" value="CAMP-REGULATED PHOSPHOPROTEIN 21 RELATED R3H DOMAIN CONTAINING PROTEIN"/>
    <property type="match status" value="1"/>
</dbReference>
<organism evidence="3 4">
    <name type="scientific">Candidula unifasciata</name>
    <dbReference type="NCBI Taxonomy" id="100452"/>
    <lineage>
        <taxon>Eukaryota</taxon>
        <taxon>Metazoa</taxon>
        <taxon>Spiralia</taxon>
        <taxon>Lophotrochozoa</taxon>
        <taxon>Mollusca</taxon>
        <taxon>Gastropoda</taxon>
        <taxon>Heterobranchia</taxon>
        <taxon>Euthyneura</taxon>
        <taxon>Panpulmonata</taxon>
        <taxon>Eupulmonata</taxon>
        <taxon>Stylommatophora</taxon>
        <taxon>Helicina</taxon>
        <taxon>Helicoidea</taxon>
        <taxon>Geomitridae</taxon>
        <taxon>Candidula</taxon>
    </lineage>
</organism>
<dbReference type="InterPro" id="IPR036867">
    <property type="entry name" value="R3H_dom_sf"/>
</dbReference>
<evidence type="ECO:0000256" key="1">
    <source>
        <dbReference type="SAM" id="MobiDB-lite"/>
    </source>
</evidence>
<dbReference type="Gene3D" id="3.30.1370.50">
    <property type="entry name" value="R3H-like domain"/>
    <property type="match status" value="1"/>
</dbReference>
<gene>
    <name evidence="3" type="ORF">CUNI_LOCUS11238</name>
</gene>
<reference evidence="3" key="1">
    <citation type="submission" date="2021-04" db="EMBL/GenBank/DDBJ databases">
        <authorList>
            <consortium name="Molecular Ecology Group"/>
        </authorList>
    </citation>
    <scope>NUCLEOTIDE SEQUENCE</scope>
</reference>
<dbReference type="GO" id="GO:0003676">
    <property type="term" value="F:nucleic acid binding"/>
    <property type="evidence" value="ECO:0007669"/>
    <property type="project" value="InterPro"/>
</dbReference>
<dbReference type="EMBL" id="CAJHNH020002126">
    <property type="protein sequence ID" value="CAG5125680.1"/>
    <property type="molecule type" value="Genomic_DNA"/>
</dbReference>
<proteinExistence type="predicted"/>
<evidence type="ECO:0000313" key="3">
    <source>
        <dbReference type="EMBL" id="CAG5125680.1"/>
    </source>
</evidence>
<dbReference type="PROSITE" id="PS51673">
    <property type="entry name" value="SUZ"/>
    <property type="match status" value="1"/>
</dbReference>
<dbReference type="PANTHER" id="PTHR15672:SF8">
    <property type="entry name" value="PROTEIN ENCORE"/>
    <property type="match status" value="1"/>
</dbReference>
<feature type="compositionally biased region" description="Polar residues" evidence="1">
    <location>
        <begin position="247"/>
        <end position="260"/>
    </location>
</feature>
<dbReference type="OrthoDB" id="278430at2759"/>
<dbReference type="Pfam" id="PF12752">
    <property type="entry name" value="SUZ"/>
    <property type="match status" value="1"/>
</dbReference>
<feature type="non-terminal residue" evidence="3">
    <location>
        <position position="1"/>
    </location>
</feature>
<feature type="compositionally biased region" description="Low complexity" evidence="1">
    <location>
        <begin position="141"/>
        <end position="153"/>
    </location>
</feature>
<name>A0A8S3ZCW9_9EUPU</name>
<feature type="compositionally biased region" description="Polar residues" evidence="1">
    <location>
        <begin position="154"/>
        <end position="172"/>
    </location>
</feature>
<dbReference type="AlphaFoldDB" id="A0A8S3ZCW9"/>
<keyword evidence="4" id="KW-1185">Reference proteome</keyword>
<feature type="region of interest" description="Disordered" evidence="1">
    <location>
        <begin position="209"/>
        <end position="260"/>
    </location>
</feature>
<sequence length="260" mass="28680">AQTHKMAEMTSYDRMIVHRLAAFLGLDHNVDSTGKCVILSRTENTRSVKLSDLVLFEDVDQEPKKKILLKKPQSLDEKHGRLGKVPFASIRAKSLEERQQIYIEARERIFNKNEEMEAASAAPNLLTANYMPQQIHHQRSLDSSTRSSSQLSTRWVSTESSGYGTDSTSLSGTRLRGCMTKTHSYGGTASEPSASQLGISMRRTLSLSKAESLKDSPHTHYGSPPMPQTGCQIPMSVSFPGDHSHLSRSTSDASSSPLSQ</sequence>
<protein>
    <recommendedName>
        <fullName evidence="2">SUZ domain-containing protein</fullName>
    </recommendedName>
</protein>
<feature type="region of interest" description="Disordered" evidence="1">
    <location>
        <begin position="136"/>
        <end position="175"/>
    </location>
</feature>
<accession>A0A8S3ZCW9</accession>
<evidence type="ECO:0000313" key="4">
    <source>
        <dbReference type="Proteomes" id="UP000678393"/>
    </source>
</evidence>
<feature type="domain" description="SUZ" evidence="2">
    <location>
        <begin position="44"/>
        <end position="114"/>
    </location>
</feature>
<dbReference type="InterPro" id="IPR051937">
    <property type="entry name" value="R3H_domain_containing"/>
</dbReference>
<dbReference type="Proteomes" id="UP000678393">
    <property type="component" value="Unassembled WGS sequence"/>
</dbReference>
<feature type="non-terminal residue" evidence="3">
    <location>
        <position position="260"/>
    </location>
</feature>